<accession>A0A371R2V0</accession>
<evidence type="ECO:0000313" key="2">
    <source>
        <dbReference type="EMBL" id="RFA94927.1"/>
    </source>
</evidence>
<comment type="caution">
    <text evidence="3">The sequence shown here is derived from an EMBL/GenBank/DDBJ whole genome shotgun (WGS) entry which is preliminary data.</text>
</comment>
<organism evidence="3 4">
    <name type="scientific">Pyrobaculum aerophilum</name>
    <dbReference type="NCBI Taxonomy" id="13773"/>
    <lineage>
        <taxon>Archaea</taxon>
        <taxon>Thermoproteota</taxon>
        <taxon>Thermoprotei</taxon>
        <taxon>Thermoproteales</taxon>
        <taxon>Thermoproteaceae</taxon>
        <taxon>Pyrobaculum</taxon>
    </lineage>
</organism>
<sequence>MSTGYVLKGLTILLVLTALFHAGDVDKFIFLDLDVGDEFPYVVIGERIEQAPVAYIALNRTVYLVDFNANITYLSVVGKYLVVPREAVNNAKAQHPKAVDVDIEGVGRVRLILARNTTELHGGVIARKGSQGNESWLASRVELVILAEERGGKFYIDGKPIDIRRPKNSLRKPSPKGIGGEAGIMGFDSGTSSTSFYWSTYVFAPTVYANVQSSYLYTPASFIIATGFNPSSRTYNFIPKSSSDSYWAYLGKDVVRVYVQVTWKPDITAPNFGEPGPDLRLYIAYSQFPQPTVPSTQSWTSSSSPLYNISNVLRKMYIFDTSAYSNYYIYVYTIIRNPSYRPINISLMAVYRRPGLSISDIYGSLAALWRWDAKQPGVVFSYDSYSGRDVFLAVIPQGFNEFANFYARLKTSFGCNANARIDVTIGSLYLGSFAPTSIDTSTGTCTFVISSLFNLLEAAKWYFSFNASPVLPIVFTYRNTGSRITVEELYIQGSRWPEIWSHNSATWLSAKLIFSNLPNRYELQRRTHLRDFYTYAVRYTSGVFAGSIAALAQIRHTGFITPSGLNSFAMVSYYYTPFRHRFISETPTLKRVCLAVETVGRVPAMAMNITERRNLFLDALVSATGAAVTAASFVVAVLSFFTGSLSVAVAGAILWGLDVLLGGVSVSSNISCIQSSPVPYYGIGYDAGTAGSILGAHWDVYIPYFGDTNQLIGISVRYINVDGYFKADNNYAQMPLVSYSPYLLRTVIALRDVSNYFVAPEEPYALAWAGYLIKFN</sequence>
<proteinExistence type="predicted"/>
<evidence type="ECO:0000313" key="5">
    <source>
        <dbReference type="Proteomes" id="UP000257123"/>
    </source>
</evidence>
<keyword evidence="1" id="KW-0812">Transmembrane</keyword>
<evidence type="ECO:0000313" key="3">
    <source>
        <dbReference type="EMBL" id="RFA98018.1"/>
    </source>
</evidence>
<reference evidence="4 5" key="1">
    <citation type="submission" date="2017-07" db="EMBL/GenBank/DDBJ databases">
        <title>Draft genome sequence of aerobic hyperthermophilic archaea, Pyrobaculum aerophilum YKB31 and YKB32.</title>
        <authorList>
            <person name="Mochizuki T."/>
            <person name="Berliner A.J."/>
            <person name="Yoshida-Takashima Y."/>
            <person name="Takaki Y."/>
            <person name="Nunoura T."/>
            <person name="Takai K."/>
        </authorList>
    </citation>
    <scope>NUCLEOTIDE SEQUENCE [LARGE SCALE GENOMIC DNA]</scope>
    <source>
        <strain evidence="2 5">YKB31</strain>
        <strain evidence="3 4">YKB32</strain>
    </source>
</reference>
<name>A0A371R2V0_9CREN</name>
<dbReference type="OrthoDB" id="30500at2157"/>
<dbReference type="EMBL" id="NMUE01000029">
    <property type="protein sequence ID" value="RFA94927.1"/>
    <property type="molecule type" value="Genomic_DNA"/>
</dbReference>
<evidence type="ECO:0000256" key="1">
    <source>
        <dbReference type="SAM" id="Phobius"/>
    </source>
</evidence>
<dbReference type="Proteomes" id="UP000257123">
    <property type="component" value="Unassembled WGS sequence"/>
</dbReference>
<gene>
    <name evidence="2" type="ORF">CGL51_08945</name>
    <name evidence="3" type="ORF">CGL52_08145</name>
</gene>
<dbReference type="EMBL" id="NMUF01000021">
    <property type="protein sequence ID" value="RFA98018.1"/>
    <property type="molecule type" value="Genomic_DNA"/>
</dbReference>
<feature type="transmembrane region" description="Helical" evidence="1">
    <location>
        <begin position="647"/>
        <end position="666"/>
    </location>
</feature>
<keyword evidence="1" id="KW-1133">Transmembrane helix</keyword>
<protein>
    <submittedName>
        <fullName evidence="3">Uncharacterized protein</fullName>
    </submittedName>
</protein>
<feature type="transmembrane region" description="Helical" evidence="1">
    <location>
        <begin position="615"/>
        <end position="641"/>
    </location>
</feature>
<dbReference type="RefSeq" id="WP_116421479.1">
    <property type="nucleotide sequence ID" value="NZ_NMUE01000029.1"/>
</dbReference>
<dbReference type="AlphaFoldDB" id="A0A371R2V0"/>
<keyword evidence="1" id="KW-0472">Membrane</keyword>
<dbReference type="Proteomes" id="UP000256877">
    <property type="component" value="Unassembled WGS sequence"/>
</dbReference>
<evidence type="ECO:0000313" key="4">
    <source>
        <dbReference type="Proteomes" id="UP000256877"/>
    </source>
</evidence>